<dbReference type="InterPro" id="IPR006607">
    <property type="entry name" value="DM15"/>
</dbReference>
<proteinExistence type="predicted"/>
<evidence type="ECO:0000313" key="3">
    <source>
        <dbReference type="Proteomes" id="UP000269721"/>
    </source>
</evidence>
<keyword evidence="3" id="KW-1185">Reference proteome</keyword>
<dbReference type="GO" id="GO:0048255">
    <property type="term" value="P:mRNA stabilization"/>
    <property type="evidence" value="ECO:0007669"/>
    <property type="project" value="InterPro"/>
</dbReference>
<dbReference type="AlphaFoldDB" id="A0A4P9VYK8"/>
<evidence type="ECO:0000256" key="1">
    <source>
        <dbReference type="SAM" id="MobiDB-lite"/>
    </source>
</evidence>
<sequence length="158" mass="18136">MNTLFRFWSHFLRDHFNRGMYTEFQTLAREDATSGYRYGLECLFRFYSYGLEAKFRPDLFTDFQTHTVADTAAGELYGLEKFWAYLHYRKDKNRRPEVDALVCAELRDALGKFKCVDDFRKARGGGAATGRRQDGPANHPGPASWKAASSAEFPPLKG</sequence>
<gene>
    <name evidence="2" type="ORF">BDK51DRAFT_40349</name>
</gene>
<dbReference type="Pfam" id="PF21071">
    <property type="entry name" value="LARP1_HEAT"/>
    <property type="match status" value="1"/>
</dbReference>
<organism evidence="2 3">
    <name type="scientific">Blyttiomyces helicus</name>
    <dbReference type="NCBI Taxonomy" id="388810"/>
    <lineage>
        <taxon>Eukaryota</taxon>
        <taxon>Fungi</taxon>
        <taxon>Fungi incertae sedis</taxon>
        <taxon>Chytridiomycota</taxon>
        <taxon>Chytridiomycota incertae sedis</taxon>
        <taxon>Chytridiomycetes</taxon>
        <taxon>Chytridiomycetes incertae sedis</taxon>
        <taxon>Blyttiomyces</taxon>
    </lineage>
</organism>
<dbReference type="OrthoDB" id="340227at2759"/>
<reference evidence="3" key="1">
    <citation type="journal article" date="2018" name="Nat. Microbiol.">
        <title>Leveraging single-cell genomics to expand the fungal tree of life.</title>
        <authorList>
            <person name="Ahrendt S.R."/>
            <person name="Quandt C.A."/>
            <person name="Ciobanu D."/>
            <person name="Clum A."/>
            <person name="Salamov A."/>
            <person name="Andreopoulos B."/>
            <person name="Cheng J.F."/>
            <person name="Woyke T."/>
            <person name="Pelin A."/>
            <person name="Henrissat B."/>
            <person name="Reynolds N.K."/>
            <person name="Benny G.L."/>
            <person name="Smith M.E."/>
            <person name="James T.Y."/>
            <person name="Grigoriev I.V."/>
        </authorList>
    </citation>
    <scope>NUCLEOTIDE SEQUENCE [LARGE SCALE GENOMIC DNA]</scope>
</reference>
<name>A0A4P9VYK8_9FUNG</name>
<dbReference type="Proteomes" id="UP000269721">
    <property type="component" value="Unassembled WGS sequence"/>
</dbReference>
<protein>
    <submittedName>
        <fullName evidence="2">Uncharacterized protein</fullName>
    </submittedName>
</protein>
<accession>A0A4P9VYK8</accession>
<feature type="region of interest" description="Disordered" evidence="1">
    <location>
        <begin position="124"/>
        <end position="158"/>
    </location>
</feature>
<dbReference type="SMART" id="SM00684">
    <property type="entry name" value="DM15"/>
    <property type="match status" value="2"/>
</dbReference>
<evidence type="ECO:0000313" key="2">
    <source>
        <dbReference type="EMBL" id="RKO84045.1"/>
    </source>
</evidence>
<dbReference type="GO" id="GO:0000339">
    <property type="term" value="F:RNA cap binding"/>
    <property type="evidence" value="ECO:0007669"/>
    <property type="project" value="InterPro"/>
</dbReference>
<dbReference type="EMBL" id="ML000562">
    <property type="protein sequence ID" value="RKO84045.1"/>
    <property type="molecule type" value="Genomic_DNA"/>
</dbReference>